<dbReference type="GeneID" id="96874172"/>
<sequence length="129" mass="14249">MNKVGLISYWLICLYVISQLALMNEWLIFVDLLSLTTVLAPTIAAWFIRNNSSVSDRVTLCVKVCWLSGGFMFVYGLISLLSNFHNDAIAMAAGLSVALIPIIYAMMISLLLAPFTFHSCHSVTGKQVD</sequence>
<dbReference type="RefSeq" id="WP_065546619.1">
    <property type="nucleotide sequence ID" value="NZ_CP016415.1"/>
</dbReference>
<reference evidence="2 3" key="1">
    <citation type="submission" date="2016-07" db="EMBL/GenBank/DDBJ databases">
        <title>Genome sequencing of Vibrio scophthalmi strain VS-05, an isolated from Paralichthys olivaceus.</title>
        <authorList>
            <person name="Han H.-J."/>
        </authorList>
    </citation>
    <scope>NUCLEOTIDE SEQUENCE [LARGE SCALE GENOMIC DNA]</scope>
    <source>
        <strain evidence="2 3">VS-05</strain>
    </source>
</reference>
<feature type="transmembrane region" description="Helical" evidence="1">
    <location>
        <begin position="28"/>
        <end position="48"/>
    </location>
</feature>
<evidence type="ECO:0000313" key="2">
    <source>
        <dbReference type="EMBL" id="ANU39004.1"/>
    </source>
</evidence>
<dbReference type="EMBL" id="CP016415">
    <property type="protein sequence ID" value="ANU39004.1"/>
    <property type="molecule type" value="Genomic_DNA"/>
</dbReference>
<protein>
    <submittedName>
        <fullName evidence="2">Uncharacterized protein</fullName>
    </submittedName>
</protein>
<keyword evidence="1" id="KW-1133">Transmembrane helix</keyword>
<organism evidence="2 3">
    <name type="scientific">Vibrio scophthalmi</name>
    <dbReference type="NCBI Taxonomy" id="45658"/>
    <lineage>
        <taxon>Bacteria</taxon>
        <taxon>Pseudomonadati</taxon>
        <taxon>Pseudomonadota</taxon>
        <taxon>Gammaproteobacteria</taxon>
        <taxon>Vibrionales</taxon>
        <taxon>Vibrionaceae</taxon>
        <taxon>Vibrio</taxon>
    </lineage>
</organism>
<name>A0A1C7FI35_9VIBR</name>
<gene>
    <name evidence="2" type="ORF">VSVS05_03968</name>
</gene>
<feature type="transmembrane region" description="Helical" evidence="1">
    <location>
        <begin position="88"/>
        <end position="112"/>
    </location>
</feature>
<dbReference type="AlphaFoldDB" id="A0A1C7FI35"/>
<accession>A0A1C7FI35</accession>
<evidence type="ECO:0000256" key="1">
    <source>
        <dbReference type="SAM" id="Phobius"/>
    </source>
</evidence>
<dbReference type="STRING" id="45658.VSVS12_03277"/>
<keyword evidence="1" id="KW-0812">Transmembrane</keyword>
<keyword evidence="1" id="KW-0472">Membrane</keyword>
<dbReference type="Proteomes" id="UP000092528">
    <property type="component" value="Chromosome 2"/>
</dbReference>
<keyword evidence="3" id="KW-1185">Reference proteome</keyword>
<proteinExistence type="predicted"/>
<dbReference type="PATRIC" id="fig|45658.7.peg.3935"/>
<evidence type="ECO:0000313" key="3">
    <source>
        <dbReference type="Proteomes" id="UP000092528"/>
    </source>
</evidence>
<feature type="transmembrane region" description="Helical" evidence="1">
    <location>
        <begin position="60"/>
        <end position="82"/>
    </location>
</feature>